<organism evidence="2 3">
    <name type="scientific">Rhizoctonia solani</name>
    <dbReference type="NCBI Taxonomy" id="456999"/>
    <lineage>
        <taxon>Eukaryota</taxon>
        <taxon>Fungi</taxon>
        <taxon>Dikarya</taxon>
        <taxon>Basidiomycota</taxon>
        <taxon>Agaricomycotina</taxon>
        <taxon>Agaricomycetes</taxon>
        <taxon>Cantharellales</taxon>
        <taxon>Ceratobasidiaceae</taxon>
        <taxon>Rhizoctonia</taxon>
    </lineage>
</organism>
<feature type="chain" id="PRO_5034299440" evidence="1">
    <location>
        <begin position="21"/>
        <end position="131"/>
    </location>
</feature>
<name>A0A8H3BWJ8_9AGAM</name>
<evidence type="ECO:0000313" key="2">
    <source>
        <dbReference type="EMBL" id="CAE6466131.1"/>
    </source>
</evidence>
<reference evidence="2" key="1">
    <citation type="submission" date="2021-01" db="EMBL/GenBank/DDBJ databases">
        <authorList>
            <person name="Kaushik A."/>
        </authorList>
    </citation>
    <scope>NUCLEOTIDE SEQUENCE</scope>
    <source>
        <strain evidence="2">AG1-1C</strain>
    </source>
</reference>
<dbReference type="EMBL" id="CAJMWS010000846">
    <property type="protein sequence ID" value="CAE6466131.1"/>
    <property type="molecule type" value="Genomic_DNA"/>
</dbReference>
<evidence type="ECO:0000313" key="3">
    <source>
        <dbReference type="Proteomes" id="UP000663846"/>
    </source>
</evidence>
<proteinExistence type="predicted"/>
<comment type="caution">
    <text evidence="2">The sequence shown here is derived from an EMBL/GenBank/DDBJ whole genome shotgun (WGS) entry which is preliminary data.</text>
</comment>
<gene>
    <name evidence="2" type="ORF">RDB_LOCUS167369</name>
</gene>
<accession>A0A8H3BWJ8</accession>
<sequence length="131" mass="13462">MQVKIASLITLAAFISVAPAASPSSSTIDSTVVIASSTADSSTTASTGTTSDFSVITPITSTTDSAASSAPTVSYVSDDPDELFWSGFQDTVPVPERGTTGASIPGPQNIPLNRQARLPGAAEHEQWFRVS</sequence>
<keyword evidence="1" id="KW-0732">Signal</keyword>
<dbReference type="AlphaFoldDB" id="A0A8H3BWJ8"/>
<dbReference type="Proteomes" id="UP000663846">
    <property type="component" value="Unassembled WGS sequence"/>
</dbReference>
<evidence type="ECO:0000256" key="1">
    <source>
        <dbReference type="SAM" id="SignalP"/>
    </source>
</evidence>
<protein>
    <submittedName>
        <fullName evidence="2">Uncharacterized protein</fullName>
    </submittedName>
</protein>
<feature type="signal peptide" evidence="1">
    <location>
        <begin position="1"/>
        <end position="20"/>
    </location>
</feature>